<feature type="chain" id="PRO_5015770397" description="Phosphatase" evidence="1">
    <location>
        <begin position="25"/>
        <end position="506"/>
    </location>
</feature>
<protein>
    <recommendedName>
        <fullName evidence="4">Phosphatase</fullName>
    </recommendedName>
</protein>
<evidence type="ECO:0008006" key="4">
    <source>
        <dbReference type="Google" id="ProtNLM"/>
    </source>
</evidence>
<evidence type="ECO:0000313" key="2">
    <source>
        <dbReference type="EMBL" id="PQA86778.1"/>
    </source>
</evidence>
<accession>A0A2S7K2V0</accession>
<dbReference type="Pfam" id="PF05787">
    <property type="entry name" value="PhoX"/>
    <property type="match status" value="1"/>
</dbReference>
<organism evidence="2 3">
    <name type="scientific">Hyphococcus luteus</name>
    <dbReference type="NCBI Taxonomy" id="2058213"/>
    <lineage>
        <taxon>Bacteria</taxon>
        <taxon>Pseudomonadati</taxon>
        <taxon>Pseudomonadota</taxon>
        <taxon>Alphaproteobacteria</taxon>
        <taxon>Parvularculales</taxon>
        <taxon>Parvularculaceae</taxon>
        <taxon>Hyphococcus</taxon>
    </lineage>
</organism>
<dbReference type="Proteomes" id="UP000239504">
    <property type="component" value="Unassembled WGS sequence"/>
</dbReference>
<evidence type="ECO:0000313" key="3">
    <source>
        <dbReference type="Proteomes" id="UP000239504"/>
    </source>
</evidence>
<keyword evidence="3" id="KW-1185">Reference proteome</keyword>
<dbReference type="PANTHER" id="PTHR35399:SF2">
    <property type="entry name" value="DUF839 DOMAIN-CONTAINING PROTEIN"/>
    <property type="match status" value="1"/>
</dbReference>
<evidence type="ECO:0000256" key="1">
    <source>
        <dbReference type="SAM" id="SignalP"/>
    </source>
</evidence>
<proteinExistence type="predicted"/>
<sequence>MMLKLSATLMMSACFIASATAANAGDYHSPNDFHRSSDDFGSFAENLLAAKSIQYFGVVAPLETSSTDNISKAEAQTASDTVELAKGLSARFLTRFAANDADMFSFYPKNNPTHVVFCIENSRATDAAGRPVNESLQTINLKTGEVATIAYGLNRCDGIRTTDWGTVLATEETGDGGAYEFLNPLSGKVAYVLDRGAPGMPATIVNASGDDATGFMVKRHNLGAVSWEGLAVLDNGVVYYGDELRPGTGEADKDGGALFKFVPATARSASSNISNLQQSPLVNGFNYAFRASCTTRVQYGQGCEIGNGDWVSVSAAFARDDADEAGATGYYRPEDLHLDPVYDGDGVRFCWANTGNRGAQNWGEVVCGVDYAPLTAATGELTTVVNRFVEGDTELNAPDNLAFQPVTGNLYVIEDNRNGDVWACLPDGDDRDIKTDGCIRILSVRDQSAEPTGFGFSDDGSYAILSIQHSAPDALGEYDDIVVIEGFKMKPSHHRRRHHHGWGWNR</sequence>
<name>A0A2S7K2V0_9PROT</name>
<dbReference type="AlphaFoldDB" id="A0A2S7K2V0"/>
<dbReference type="InterPro" id="IPR008557">
    <property type="entry name" value="PhoX"/>
</dbReference>
<dbReference type="PANTHER" id="PTHR35399">
    <property type="entry name" value="SLR8030 PROTEIN"/>
    <property type="match status" value="1"/>
</dbReference>
<reference evidence="2 3" key="1">
    <citation type="submission" date="2017-12" db="EMBL/GenBank/DDBJ databases">
        <authorList>
            <person name="Hurst M.R.H."/>
        </authorList>
    </citation>
    <scope>NUCLEOTIDE SEQUENCE [LARGE SCALE GENOMIC DNA]</scope>
    <source>
        <strain evidence="2 3">SY-3-19</strain>
    </source>
</reference>
<keyword evidence="1" id="KW-0732">Signal</keyword>
<feature type="signal peptide" evidence="1">
    <location>
        <begin position="1"/>
        <end position="24"/>
    </location>
</feature>
<dbReference type="RefSeq" id="WP_104830895.1">
    <property type="nucleotide sequence ID" value="NZ_PJCH01000011.1"/>
</dbReference>
<dbReference type="EMBL" id="PJCH01000011">
    <property type="protein sequence ID" value="PQA86778.1"/>
    <property type="molecule type" value="Genomic_DNA"/>
</dbReference>
<comment type="caution">
    <text evidence="2">The sequence shown here is derived from an EMBL/GenBank/DDBJ whole genome shotgun (WGS) entry which is preliminary data.</text>
</comment>
<gene>
    <name evidence="2" type="ORF">CW354_14915</name>
</gene>